<dbReference type="Gene3D" id="4.10.1000.10">
    <property type="entry name" value="Zinc finger, CCCH-type"/>
    <property type="match status" value="1"/>
</dbReference>
<dbReference type="PRINTS" id="PR00320">
    <property type="entry name" value="GPROTEINBRPT"/>
</dbReference>
<organism evidence="10 11">
    <name type="scientific">Powellomyces hirtus</name>
    <dbReference type="NCBI Taxonomy" id="109895"/>
    <lineage>
        <taxon>Eukaryota</taxon>
        <taxon>Fungi</taxon>
        <taxon>Fungi incertae sedis</taxon>
        <taxon>Chytridiomycota</taxon>
        <taxon>Chytridiomycota incertae sedis</taxon>
        <taxon>Chytridiomycetes</taxon>
        <taxon>Spizellomycetales</taxon>
        <taxon>Powellomycetaceae</taxon>
        <taxon>Powellomyces</taxon>
    </lineage>
</organism>
<feature type="region of interest" description="Disordered" evidence="8">
    <location>
        <begin position="427"/>
        <end position="453"/>
    </location>
</feature>
<evidence type="ECO:0000256" key="5">
    <source>
        <dbReference type="ARBA" id="ARBA00022833"/>
    </source>
</evidence>
<reference evidence="10 11" key="1">
    <citation type="journal article" date="2019" name="Sci. Rep.">
        <title>Comparative genomics of chytrid fungi reveal insights into the obligate biotrophic and pathogenic lifestyle of Synchytrium endobioticum.</title>
        <authorList>
            <person name="van de Vossenberg B.T.L.H."/>
            <person name="Warris S."/>
            <person name="Nguyen H.D.T."/>
            <person name="van Gent-Pelzer M.P.E."/>
            <person name="Joly D.L."/>
            <person name="van de Geest H.C."/>
            <person name="Bonants P.J.M."/>
            <person name="Smith D.S."/>
            <person name="Levesque C.A."/>
            <person name="van der Lee T.A.J."/>
        </authorList>
    </citation>
    <scope>NUCLEOTIDE SEQUENCE [LARGE SCALE GENOMIC DNA]</scope>
    <source>
        <strain evidence="10 11">CBS 809.83</strain>
    </source>
</reference>
<keyword evidence="2 7" id="KW-0479">Metal-binding</keyword>
<dbReference type="STRING" id="109895.A0A507E356"/>
<evidence type="ECO:0000256" key="3">
    <source>
        <dbReference type="ARBA" id="ARBA00022737"/>
    </source>
</evidence>
<dbReference type="SMART" id="SM00320">
    <property type="entry name" value="WD40"/>
    <property type="match status" value="6"/>
</dbReference>
<evidence type="ECO:0000256" key="8">
    <source>
        <dbReference type="SAM" id="MobiDB-lite"/>
    </source>
</evidence>
<feature type="region of interest" description="Disordered" evidence="8">
    <location>
        <begin position="330"/>
        <end position="414"/>
    </location>
</feature>
<dbReference type="SUPFAM" id="SSF90229">
    <property type="entry name" value="CCCH zinc finger"/>
    <property type="match status" value="1"/>
</dbReference>
<evidence type="ECO:0000256" key="7">
    <source>
        <dbReference type="PROSITE-ProRule" id="PRU00723"/>
    </source>
</evidence>
<dbReference type="InterPro" id="IPR001680">
    <property type="entry name" value="WD40_rpt"/>
</dbReference>
<evidence type="ECO:0000259" key="9">
    <source>
        <dbReference type="PROSITE" id="PS50103"/>
    </source>
</evidence>
<comment type="caution">
    <text evidence="10">The sequence shown here is derived from an EMBL/GenBank/DDBJ whole genome shotgun (WGS) entry which is preliminary data.</text>
</comment>
<feature type="compositionally biased region" description="Low complexity" evidence="8">
    <location>
        <begin position="351"/>
        <end position="383"/>
    </location>
</feature>
<dbReference type="PROSITE" id="PS50103">
    <property type="entry name" value="ZF_C3H1"/>
    <property type="match status" value="1"/>
</dbReference>
<evidence type="ECO:0000256" key="2">
    <source>
        <dbReference type="ARBA" id="ARBA00022723"/>
    </source>
</evidence>
<dbReference type="Pfam" id="PF18345">
    <property type="entry name" value="zf_CCCH_4"/>
    <property type="match status" value="1"/>
</dbReference>
<dbReference type="CDD" id="cd00200">
    <property type="entry name" value="WD40"/>
    <property type="match status" value="1"/>
</dbReference>
<accession>A0A507E356</accession>
<feature type="repeat" description="WD" evidence="6">
    <location>
        <begin position="56"/>
        <end position="95"/>
    </location>
</feature>
<dbReference type="InterPro" id="IPR000571">
    <property type="entry name" value="Znf_CCCH"/>
</dbReference>
<dbReference type="AlphaFoldDB" id="A0A507E356"/>
<sequence length="453" mass="49564">MSVTAPVEIAPEAVELRGHSNSISALCVCEGRLYSAGKDKEIREWDLEKKTELRVFKGHTRWIRALVVGGGFLFSGSWDDTIRVWSLSTGECVHVLSSPSTHALYYDPLTGRLYSGSGEGRTVYEWDLENAEDGAISEIDIGGDGTGSVSCMAGEGGRLAVGMTDGTIAVFAIQAGHCFAMLEAHVSETTNVKVVPGGGMYSSGNDCVVLEWNQTIMLRRFEGHGSYVTAIDLAPNARLVSVTWDGFLRVWDLRTGRLASLVKAHRLSINVVTVFGSQVITAGAEGVIKIWELDALPPPAPQNHSVATPVPSPVFPPEMMGMPGHLPMYPPMGFHPRPGPPQPFRHDNHHQQFPHQHQIHPYYAQHQATQQPPHSPHQPFQQPQQPPHPGQEFERPHPRENFAPREGGGGRPLCQFFVQGRCRYGDTCRFVHAGPGPQQPPPSAQAPPTWSQS</sequence>
<dbReference type="GO" id="GO:0008270">
    <property type="term" value="F:zinc ion binding"/>
    <property type="evidence" value="ECO:0007669"/>
    <property type="project" value="UniProtKB-KW"/>
</dbReference>
<dbReference type="PANTHER" id="PTHR22847:SF637">
    <property type="entry name" value="WD REPEAT DOMAIN 5B"/>
    <property type="match status" value="1"/>
</dbReference>
<evidence type="ECO:0000256" key="6">
    <source>
        <dbReference type="PROSITE-ProRule" id="PRU00221"/>
    </source>
</evidence>
<feature type="zinc finger region" description="C3H1-type" evidence="7">
    <location>
        <begin position="408"/>
        <end position="435"/>
    </location>
</feature>
<evidence type="ECO:0000313" key="10">
    <source>
        <dbReference type="EMBL" id="TPX58499.1"/>
    </source>
</evidence>
<feature type="repeat" description="WD" evidence="6">
    <location>
        <begin position="16"/>
        <end position="55"/>
    </location>
</feature>
<dbReference type="Pfam" id="PF00400">
    <property type="entry name" value="WD40"/>
    <property type="match status" value="3"/>
</dbReference>
<proteinExistence type="predicted"/>
<protein>
    <recommendedName>
        <fullName evidence="9">C3H1-type domain-containing protein</fullName>
    </recommendedName>
</protein>
<dbReference type="InterPro" id="IPR036322">
    <property type="entry name" value="WD40_repeat_dom_sf"/>
</dbReference>
<dbReference type="InterPro" id="IPR036855">
    <property type="entry name" value="Znf_CCCH_sf"/>
</dbReference>
<keyword evidence="3" id="KW-0677">Repeat</keyword>
<feature type="repeat" description="WD" evidence="6">
    <location>
        <begin position="221"/>
        <end position="261"/>
    </location>
</feature>
<dbReference type="PROSITE" id="PS00678">
    <property type="entry name" value="WD_REPEATS_1"/>
    <property type="match status" value="1"/>
</dbReference>
<evidence type="ECO:0000256" key="1">
    <source>
        <dbReference type="ARBA" id="ARBA00022574"/>
    </source>
</evidence>
<keyword evidence="4 7" id="KW-0863">Zinc-finger</keyword>
<dbReference type="PROSITE" id="PS50082">
    <property type="entry name" value="WD_REPEATS_2"/>
    <property type="match status" value="3"/>
</dbReference>
<dbReference type="InterPro" id="IPR020472">
    <property type="entry name" value="WD40_PAC1"/>
</dbReference>
<dbReference type="SMART" id="SM00356">
    <property type="entry name" value="ZnF_C3H1"/>
    <property type="match status" value="1"/>
</dbReference>
<dbReference type="SUPFAM" id="SSF50978">
    <property type="entry name" value="WD40 repeat-like"/>
    <property type="match status" value="1"/>
</dbReference>
<dbReference type="Gene3D" id="2.130.10.10">
    <property type="entry name" value="YVTN repeat-like/Quinoprotein amine dehydrogenase"/>
    <property type="match status" value="2"/>
</dbReference>
<gene>
    <name evidence="10" type="ORF">PhCBS80983_g03071</name>
</gene>
<dbReference type="Proteomes" id="UP000318582">
    <property type="component" value="Unassembled WGS sequence"/>
</dbReference>
<dbReference type="PANTHER" id="PTHR22847">
    <property type="entry name" value="WD40 REPEAT PROTEIN"/>
    <property type="match status" value="1"/>
</dbReference>
<dbReference type="InterPro" id="IPR019775">
    <property type="entry name" value="WD40_repeat_CS"/>
</dbReference>
<dbReference type="InterPro" id="IPR015943">
    <property type="entry name" value="WD40/YVTN_repeat-like_dom_sf"/>
</dbReference>
<keyword evidence="1 6" id="KW-0853">WD repeat</keyword>
<dbReference type="EMBL" id="QEAQ01000035">
    <property type="protein sequence ID" value="TPX58499.1"/>
    <property type="molecule type" value="Genomic_DNA"/>
</dbReference>
<dbReference type="GO" id="GO:1990234">
    <property type="term" value="C:transferase complex"/>
    <property type="evidence" value="ECO:0007669"/>
    <property type="project" value="UniProtKB-ARBA"/>
</dbReference>
<keyword evidence="5 7" id="KW-0862">Zinc</keyword>
<evidence type="ECO:0000313" key="11">
    <source>
        <dbReference type="Proteomes" id="UP000318582"/>
    </source>
</evidence>
<dbReference type="PROSITE" id="PS50294">
    <property type="entry name" value="WD_REPEATS_REGION"/>
    <property type="match status" value="2"/>
</dbReference>
<keyword evidence="11" id="KW-1185">Reference proteome</keyword>
<name>A0A507E356_9FUNG</name>
<feature type="domain" description="C3H1-type" evidence="9">
    <location>
        <begin position="408"/>
        <end position="435"/>
    </location>
</feature>
<feature type="compositionally biased region" description="Basic and acidic residues" evidence="8">
    <location>
        <begin position="391"/>
        <end position="403"/>
    </location>
</feature>
<evidence type="ECO:0000256" key="4">
    <source>
        <dbReference type="ARBA" id="ARBA00022771"/>
    </source>
</evidence>